<comment type="caution">
    <text evidence="1">The sequence shown here is derived from an EMBL/GenBank/DDBJ whole genome shotgun (WGS) entry which is preliminary data.</text>
</comment>
<keyword evidence="2" id="KW-1185">Reference proteome</keyword>
<dbReference type="Proteomes" id="UP000488299">
    <property type="component" value="Unassembled WGS sequence"/>
</dbReference>
<reference evidence="1 2" key="1">
    <citation type="submission" date="2019-10" db="EMBL/GenBank/DDBJ databases">
        <title>Rudanella paleaurantiibacter sp. nov., isolated from sludge.</title>
        <authorList>
            <person name="Xu S.Q."/>
        </authorList>
    </citation>
    <scope>NUCLEOTIDE SEQUENCE [LARGE SCALE GENOMIC DNA]</scope>
    <source>
        <strain evidence="1 2">HX-22-17</strain>
    </source>
</reference>
<evidence type="ECO:0000313" key="2">
    <source>
        <dbReference type="Proteomes" id="UP000488299"/>
    </source>
</evidence>
<dbReference type="EMBL" id="WELI01000009">
    <property type="protein sequence ID" value="KAB7728044.1"/>
    <property type="molecule type" value="Genomic_DNA"/>
</dbReference>
<organism evidence="1 2">
    <name type="scientific">Rudanella paleaurantiibacter</name>
    <dbReference type="NCBI Taxonomy" id="2614655"/>
    <lineage>
        <taxon>Bacteria</taxon>
        <taxon>Pseudomonadati</taxon>
        <taxon>Bacteroidota</taxon>
        <taxon>Cytophagia</taxon>
        <taxon>Cytophagales</taxon>
        <taxon>Cytophagaceae</taxon>
        <taxon>Rudanella</taxon>
    </lineage>
</organism>
<dbReference type="AlphaFoldDB" id="A0A7J5TV73"/>
<sequence>MNTPRVKTREAVMRGHLTDALNNPGDVRAQRMALDRIGREASLANIAVMDWLKNVLAGTETAGTAAAVPVPAPIPAAAPAPISCRKCGREFRSQTALNGHGEARCRGRVEPFNSRPILKQAA</sequence>
<gene>
    <name evidence="1" type="ORF">F5984_20025</name>
</gene>
<dbReference type="RefSeq" id="WP_152125994.1">
    <property type="nucleotide sequence ID" value="NZ_WELI01000009.1"/>
</dbReference>
<proteinExistence type="predicted"/>
<evidence type="ECO:0008006" key="3">
    <source>
        <dbReference type="Google" id="ProtNLM"/>
    </source>
</evidence>
<name>A0A7J5TV73_9BACT</name>
<protein>
    <recommendedName>
        <fullName evidence="3">C2H2-type domain-containing protein</fullName>
    </recommendedName>
</protein>
<evidence type="ECO:0000313" key="1">
    <source>
        <dbReference type="EMBL" id="KAB7728044.1"/>
    </source>
</evidence>
<accession>A0A7J5TV73</accession>